<dbReference type="Proteomes" id="UP000298111">
    <property type="component" value="Unassembled WGS sequence"/>
</dbReference>
<evidence type="ECO:0000313" key="2">
    <source>
        <dbReference type="EMBL" id="TGG76310.1"/>
    </source>
</evidence>
<dbReference type="RefSeq" id="WP_016467440.1">
    <property type="nucleotide sequence ID" value="NZ_BBQG01000024.1"/>
</dbReference>
<accession>A0A6C1BXT6</accession>
<organism evidence="2 3">
    <name type="scientific">Streptomyces albus</name>
    <dbReference type="NCBI Taxonomy" id="1888"/>
    <lineage>
        <taxon>Bacteria</taxon>
        <taxon>Bacillati</taxon>
        <taxon>Actinomycetota</taxon>
        <taxon>Actinomycetes</taxon>
        <taxon>Kitasatosporales</taxon>
        <taxon>Streptomycetaceae</taxon>
        <taxon>Streptomyces</taxon>
    </lineage>
</organism>
<comment type="caution">
    <text evidence="2">The sequence shown here is derived from an EMBL/GenBank/DDBJ whole genome shotgun (WGS) entry which is preliminary data.</text>
</comment>
<dbReference type="EMBL" id="RCIY01000106">
    <property type="protein sequence ID" value="TGG76310.1"/>
    <property type="molecule type" value="Genomic_DNA"/>
</dbReference>
<feature type="region of interest" description="Disordered" evidence="1">
    <location>
        <begin position="1"/>
        <end position="66"/>
    </location>
</feature>
<evidence type="ECO:0000313" key="3">
    <source>
        <dbReference type="Proteomes" id="UP000298111"/>
    </source>
</evidence>
<feature type="compositionally biased region" description="Basic and acidic residues" evidence="1">
    <location>
        <begin position="26"/>
        <end position="41"/>
    </location>
</feature>
<sequence>MMSHAGIGHVPLSALTLAGSPRPTRRRDEADPVSRSPRETESVSTHEQTPGKAGPWRDSAAVTLAA</sequence>
<reference evidence="2 3" key="1">
    <citation type="submission" date="2018-10" db="EMBL/GenBank/DDBJ databases">
        <title>Isolation of pseudouridimycin from Streptomyces albus DSM 40763.</title>
        <authorList>
            <person name="Rosenqvist P."/>
            <person name="Metsae-Ketelae M."/>
            <person name="Virta P."/>
        </authorList>
    </citation>
    <scope>NUCLEOTIDE SEQUENCE [LARGE SCALE GENOMIC DNA]</scope>
    <source>
        <strain evidence="2 3">DSM 40763</strain>
    </source>
</reference>
<name>A0A6C1BXT6_9ACTN</name>
<dbReference type="AlphaFoldDB" id="A0A6C1BXT6"/>
<evidence type="ECO:0000256" key="1">
    <source>
        <dbReference type="SAM" id="MobiDB-lite"/>
    </source>
</evidence>
<proteinExistence type="predicted"/>
<dbReference type="GeneID" id="75185223"/>
<protein>
    <submittedName>
        <fullName evidence="2">Uncharacterized protein</fullName>
    </submittedName>
</protein>
<gene>
    <name evidence="2" type="ORF">D8771_30370</name>
</gene>